<dbReference type="EMBL" id="JAVFWL010000001">
    <property type="protein sequence ID" value="KAK6726225.1"/>
    <property type="molecule type" value="Genomic_DNA"/>
</dbReference>
<evidence type="ECO:0000256" key="7">
    <source>
        <dbReference type="ARBA" id="ARBA00022989"/>
    </source>
</evidence>
<organism evidence="12 13">
    <name type="scientific">Necator americanus</name>
    <name type="common">Human hookworm</name>
    <dbReference type="NCBI Taxonomy" id="51031"/>
    <lineage>
        <taxon>Eukaryota</taxon>
        <taxon>Metazoa</taxon>
        <taxon>Ecdysozoa</taxon>
        <taxon>Nematoda</taxon>
        <taxon>Chromadorea</taxon>
        <taxon>Rhabditida</taxon>
        <taxon>Rhabditina</taxon>
        <taxon>Rhabditomorpha</taxon>
        <taxon>Strongyloidea</taxon>
        <taxon>Ancylostomatidae</taxon>
        <taxon>Bunostominae</taxon>
        <taxon>Necator</taxon>
    </lineage>
</organism>
<evidence type="ECO:0000256" key="11">
    <source>
        <dbReference type="SAM" id="Phobius"/>
    </source>
</evidence>
<evidence type="ECO:0000256" key="10">
    <source>
        <dbReference type="ARBA" id="ARBA00038150"/>
    </source>
</evidence>
<dbReference type="PANTHER" id="PTHR19297:SF124">
    <property type="entry name" value="C-TYPE LECTIN DOMAIN-CONTAINING PROTEIN-RELATED"/>
    <property type="match status" value="1"/>
</dbReference>
<comment type="similarity">
    <text evidence="10">Belongs to the glycosyltransferase 14 family.</text>
</comment>
<accession>A0ABR1BM09</accession>
<evidence type="ECO:0000313" key="13">
    <source>
        <dbReference type="Proteomes" id="UP001303046"/>
    </source>
</evidence>
<protein>
    <recommendedName>
        <fullName evidence="14">Core-2/I-Branching enzyme</fullName>
    </recommendedName>
</protein>
<dbReference type="PANTHER" id="PTHR19297">
    <property type="entry name" value="GLYCOSYLTRANSFERASE 14 FAMILY MEMBER"/>
    <property type="match status" value="1"/>
</dbReference>
<keyword evidence="3" id="KW-0328">Glycosyltransferase</keyword>
<name>A0ABR1BM09_NECAM</name>
<evidence type="ECO:0000256" key="4">
    <source>
        <dbReference type="ARBA" id="ARBA00022679"/>
    </source>
</evidence>
<reference evidence="12 13" key="1">
    <citation type="submission" date="2023-08" db="EMBL/GenBank/DDBJ databases">
        <title>A Necator americanus chromosomal reference genome.</title>
        <authorList>
            <person name="Ilik V."/>
            <person name="Petrzelkova K.J."/>
            <person name="Pardy F."/>
            <person name="Fuh T."/>
            <person name="Niatou-Singa F.S."/>
            <person name="Gouil Q."/>
            <person name="Baker L."/>
            <person name="Ritchie M.E."/>
            <person name="Jex A.R."/>
            <person name="Gazzola D."/>
            <person name="Li H."/>
            <person name="Toshio Fujiwara R."/>
            <person name="Zhan B."/>
            <person name="Aroian R.V."/>
            <person name="Pafco B."/>
            <person name="Schwarz E.M."/>
        </authorList>
    </citation>
    <scope>NUCLEOTIDE SEQUENCE [LARGE SCALE GENOMIC DNA]</scope>
    <source>
        <strain evidence="12 13">Aroian</strain>
        <tissue evidence="12">Whole animal</tissue>
    </source>
</reference>
<gene>
    <name evidence="12" type="primary">Necator_chrI.g628</name>
    <name evidence="12" type="ORF">RB195_004506</name>
</gene>
<evidence type="ECO:0000256" key="3">
    <source>
        <dbReference type="ARBA" id="ARBA00022676"/>
    </source>
</evidence>
<keyword evidence="5 11" id="KW-0812">Transmembrane</keyword>
<evidence type="ECO:0000313" key="12">
    <source>
        <dbReference type="EMBL" id="KAK6726225.1"/>
    </source>
</evidence>
<comment type="pathway">
    <text evidence="2">Protein modification; protein glycosylation.</text>
</comment>
<keyword evidence="7 11" id="KW-1133">Transmembrane helix</keyword>
<evidence type="ECO:0000256" key="6">
    <source>
        <dbReference type="ARBA" id="ARBA00022968"/>
    </source>
</evidence>
<sequence length="474" mass="55616">MLLLLSTDSVDRTDTAVLRPRQNRRNADEHTRHMQRQGIGVYKIVLLLIYGCCFWFLFRYLFWDHIHRLLFPEQKNQNYTDLLDRIDLNCNGILKNDQEVIHQAKLMRYNTHFVEKLIMDADDRCLAIRSLFSFDNRPNSQAERDYPLAYGLIVYKNLVQVLFMLSSFYRPQNEYCIAVSGGADPMFKHIMTDVDECFSNIRVLNRPRIDWGSYEIINSTFACLKVLSGSETPWKYFQYLAGVDIPLKTNLEMVEILKQWNDTVNAEITWFQPKRIRSKRIEAAPLPLYKASLSATVPRAAIDRIVNSSEARALLFFLLNTSIPDESFWGTLTGNTEKFPIPGGTDAAKWLEYREQYRRNHSEQLKNFENQKHHMRYYLSRYQLWDSNCRGKMASGSCIFGINDLSDLLKQPHLVAHKLYIDFEPAAFFCGLKEIRSRENKPFELDLKPYREIPQVELSMGIPYQNLSHPLWLF</sequence>
<dbReference type="Proteomes" id="UP001303046">
    <property type="component" value="Unassembled WGS sequence"/>
</dbReference>
<evidence type="ECO:0000256" key="1">
    <source>
        <dbReference type="ARBA" id="ARBA00004606"/>
    </source>
</evidence>
<comment type="caution">
    <text evidence="12">The sequence shown here is derived from an EMBL/GenBank/DDBJ whole genome shotgun (WGS) entry which is preliminary data.</text>
</comment>
<evidence type="ECO:0000256" key="2">
    <source>
        <dbReference type="ARBA" id="ARBA00004922"/>
    </source>
</evidence>
<proteinExistence type="inferred from homology"/>
<evidence type="ECO:0008006" key="14">
    <source>
        <dbReference type="Google" id="ProtNLM"/>
    </source>
</evidence>
<dbReference type="Pfam" id="PF02485">
    <property type="entry name" value="Branch"/>
    <property type="match status" value="1"/>
</dbReference>
<keyword evidence="6" id="KW-0735">Signal-anchor</keyword>
<evidence type="ECO:0000256" key="8">
    <source>
        <dbReference type="ARBA" id="ARBA00023136"/>
    </source>
</evidence>
<dbReference type="InterPro" id="IPR003406">
    <property type="entry name" value="Glyco_trans_14"/>
</dbReference>
<keyword evidence="9" id="KW-0325">Glycoprotein</keyword>
<comment type="subcellular location">
    <subcellularLocation>
        <location evidence="1">Membrane</location>
        <topology evidence="1">Single-pass type II membrane protein</topology>
    </subcellularLocation>
</comment>
<keyword evidence="13" id="KW-1185">Reference proteome</keyword>
<keyword evidence="4" id="KW-0808">Transferase</keyword>
<keyword evidence="8 11" id="KW-0472">Membrane</keyword>
<feature type="transmembrane region" description="Helical" evidence="11">
    <location>
        <begin position="41"/>
        <end position="63"/>
    </location>
</feature>
<evidence type="ECO:0000256" key="9">
    <source>
        <dbReference type="ARBA" id="ARBA00023180"/>
    </source>
</evidence>
<evidence type="ECO:0000256" key="5">
    <source>
        <dbReference type="ARBA" id="ARBA00022692"/>
    </source>
</evidence>